<keyword evidence="3" id="KW-1185">Reference proteome</keyword>
<evidence type="ECO:0000313" key="2">
    <source>
        <dbReference type="EMBL" id="MDG0861612.1"/>
    </source>
</evidence>
<accession>A0A9X4R328</accession>
<gene>
    <name evidence="2" type="ORF">EXJ73_03880</name>
</gene>
<organism evidence="2 3">
    <name type="scientific">Pelomonas aquatica</name>
    <dbReference type="NCBI Taxonomy" id="431058"/>
    <lineage>
        <taxon>Bacteria</taxon>
        <taxon>Pseudomonadati</taxon>
        <taxon>Pseudomonadota</taxon>
        <taxon>Betaproteobacteria</taxon>
        <taxon>Burkholderiales</taxon>
        <taxon>Sphaerotilaceae</taxon>
        <taxon>Roseateles</taxon>
    </lineage>
</organism>
<evidence type="ECO:0000256" key="1">
    <source>
        <dbReference type="SAM" id="MobiDB-lite"/>
    </source>
</evidence>
<dbReference type="RefSeq" id="WP_378990657.1">
    <property type="nucleotide sequence ID" value="NZ_JBHSRN010000031.1"/>
</dbReference>
<protein>
    <submittedName>
        <fullName evidence="2">Uncharacterized protein</fullName>
    </submittedName>
</protein>
<dbReference type="AlphaFoldDB" id="A0A9X4R328"/>
<comment type="caution">
    <text evidence="2">The sequence shown here is derived from an EMBL/GenBank/DDBJ whole genome shotgun (WGS) entry which is preliminary data.</text>
</comment>
<reference evidence="2" key="1">
    <citation type="submission" date="2019-02" db="EMBL/GenBank/DDBJ databases">
        <title>Draft genome of the type strain Pelomonas aquatica CCUG 52575T.</title>
        <authorList>
            <person name="Gomila M."/>
            <person name="Lalucat J."/>
        </authorList>
    </citation>
    <scope>NUCLEOTIDE SEQUENCE</scope>
    <source>
        <strain evidence="2">CCUG 52575</strain>
    </source>
</reference>
<proteinExistence type="predicted"/>
<evidence type="ECO:0000313" key="3">
    <source>
        <dbReference type="Proteomes" id="UP001152766"/>
    </source>
</evidence>
<dbReference type="EMBL" id="SGUG01000004">
    <property type="protein sequence ID" value="MDG0861612.1"/>
    <property type="molecule type" value="Genomic_DNA"/>
</dbReference>
<feature type="region of interest" description="Disordered" evidence="1">
    <location>
        <begin position="82"/>
        <end position="105"/>
    </location>
</feature>
<dbReference type="Proteomes" id="UP001152766">
    <property type="component" value="Unassembled WGS sequence"/>
</dbReference>
<sequence>MKSRDFRTQTNAPVLALSLSVAQTLARATEAENPADIALPAEAEAVAGRQPGHSFDARAFTASNEWPKTETLTFAPGKGAEVKAALTEGRPQSSGGRPVRKYSLT</sequence>
<name>A0A9X4R328_9BURK</name>